<dbReference type="EMBL" id="JABEZY010000004">
    <property type="protein sequence ID" value="MBA0736117.1"/>
    <property type="molecule type" value="Genomic_DNA"/>
</dbReference>
<protein>
    <recommendedName>
        <fullName evidence="1">TOG domain-containing protein</fullName>
    </recommendedName>
</protein>
<evidence type="ECO:0000313" key="2">
    <source>
        <dbReference type="EMBL" id="MBA0736117.1"/>
    </source>
</evidence>
<reference evidence="2 3" key="1">
    <citation type="journal article" date="2019" name="Genome Biol. Evol.">
        <title>Insights into the evolution of the New World diploid cottons (Gossypium, subgenus Houzingenia) based on genome sequencing.</title>
        <authorList>
            <person name="Grover C.E."/>
            <person name="Arick M.A. 2nd"/>
            <person name="Thrash A."/>
            <person name="Conover J.L."/>
            <person name="Sanders W.S."/>
            <person name="Peterson D.G."/>
            <person name="Frelichowski J.E."/>
            <person name="Scheffler J.A."/>
            <person name="Scheffler B.E."/>
            <person name="Wendel J.F."/>
        </authorList>
    </citation>
    <scope>NUCLEOTIDE SEQUENCE [LARGE SCALE GENOMIC DNA]</scope>
    <source>
        <strain evidence="2">5</strain>
        <tissue evidence="2">Leaf</tissue>
    </source>
</reference>
<dbReference type="InterPro" id="IPR033337">
    <property type="entry name" value="TORTIFOLIA1/SINE1-2"/>
</dbReference>
<dbReference type="AlphaFoldDB" id="A0A7J9BIU6"/>
<evidence type="ECO:0000259" key="1">
    <source>
        <dbReference type="SMART" id="SM01349"/>
    </source>
</evidence>
<proteinExistence type="predicted"/>
<dbReference type="InterPro" id="IPR034085">
    <property type="entry name" value="TOG"/>
</dbReference>
<dbReference type="Gene3D" id="1.25.10.10">
    <property type="entry name" value="Leucine-rich Repeat Variant"/>
    <property type="match status" value="2"/>
</dbReference>
<dbReference type="Pfam" id="PF24714">
    <property type="entry name" value="TOR1L1_N"/>
    <property type="match status" value="1"/>
</dbReference>
<dbReference type="PANTHER" id="PTHR31355:SF22">
    <property type="entry name" value="TORTIFOLIA1-LIKE PROTEIN 2"/>
    <property type="match status" value="1"/>
</dbReference>
<dbReference type="Pfam" id="PF24713">
    <property type="entry name" value="TOR1L1_C"/>
    <property type="match status" value="1"/>
</dbReference>
<dbReference type="PANTHER" id="PTHR31355">
    <property type="entry name" value="MICROTUBULE-ASSOCIATED PROTEIN TORTIFOLIA1"/>
    <property type="match status" value="1"/>
</dbReference>
<dbReference type="GO" id="GO:0008017">
    <property type="term" value="F:microtubule binding"/>
    <property type="evidence" value="ECO:0007669"/>
    <property type="project" value="InterPro"/>
</dbReference>
<dbReference type="InterPro" id="IPR057600">
    <property type="entry name" value="TORTIFOLIA1/SINE1-2_N"/>
</dbReference>
<dbReference type="Proteomes" id="UP000593579">
    <property type="component" value="Unassembled WGS sequence"/>
</dbReference>
<dbReference type="OrthoDB" id="298726at2759"/>
<name>A0A7J9BIU6_GOSGO</name>
<feature type="non-terminal residue" evidence="2">
    <location>
        <position position="1"/>
    </location>
</feature>
<dbReference type="InterPro" id="IPR057599">
    <property type="entry name" value="TORTIFOLIA1/TORL1-2_C"/>
</dbReference>
<gene>
    <name evidence="2" type="ORF">Gogos_009696</name>
</gene>
<organism evidence="2 3">
    <name type="scientific">Gossypium gossypioides</name>
    <name type="common">Mexican cotton</name>
    <name type="synonym">Selera gossypioides</name>
    <dbReference type="NCBI Taxonomy" id="34282"/>
    <lineage>
        <taxon>Eukaryota</taxon>
        <taxon>Viridiplantae</taxon>
        <taxon>Streptophyta</taxon>
        <taxon>Embryophyta</taxon>
        <taxon>Tracheophyta</taxon>
        <taxon>Spermatophyta</taxon>
        <taxon>Magnoliopsida</taxon>
        <taxon>eudicotyledons</taxon>
        <taxon>Gunneridae</taxon>
        <taxon>Pentapetalae</taxon>
        <taxon>rosids</taxon>
        <taxon>malvids</taxon>
        <taxon>Malvales</taxon>
        <taxon>Malvaceae</taxon>
        <taxon>Malvoideae</taxon>
        <taxon>Gossypium</taxon>
    </lineage>
</organism>
<feature type="domain" description="TOG" evidence="1">
    <location>
        <begin position="47"/>
        <end position="289"/>
    </location>
</feature>
<dbReference type="GO" id="GO:0005874">
    <property type="term" value="C:microtubule"/>
    <property type="evidence" value="ECO:0007669"/>
    <property type="project" value="InterPro"/>
</dbReference>
<comment type="caution">
    <text evidence="2">The sequence shown here is derived from an EMBL/GenBank/DDBJ whole genome shotgun (WGS) entry which is preliminary data.</text>
</comment>
<sequence>MMAHMHRKAKGPSKINSQQVAFELKNKVNLALNKLADRDTYQLGVDELEKTAECLTPDKISPFLSCILDTDSEQKSAVRKESVRLMATLARFHQGLILPYLSKMVASIVKRLKDPDSVVRDACHETMGVLASKLSNHEDDNNGVFVMLVKPLFEALGEQSKHVQSGAALCLARVIDSTHDPPVSILQRMLSRTIKLLKNPHLMAKSSVIELNRSIIQAGGATTQSLLAAAMASIQEALKNSDWTTRKAASIALGEIASSGASFLGSFRASCIRSLESCRFDKVKPVRDTVLHALQYWRSIPGPDTSEPSEAGSYVKENFCGGDSSDITSNNDSCWKDVSGKKVTTNPAIRRIPLSVRKTSQNYVQDPQRCKDDDWHIEISVSEKHNVSLPDLQNEESEGSTITKTLDRMITDTTSTQDIGYEFVPVDDKQECSSVSNLLSDNFGSKFVTVSHDHIAEGHWQKSMGRSQRFAGEEVSNEEDGVCSGKIRDRRSLDSAVNESSPETVSMCCSRIENKIVGIQKQLSEIDSKQSSMMDLLQVFSTGIMDSMSMLQSKVLSLEHVVDRMVQDLMQGGKHPGLVNSRLEKQGEGASSRLSSCTPRASVDICNRQSSLLSVKNSDVWEEKTLGRNRSPNCAKQGMEIWTNHTVKFCRNPTGKEVHKSSGHGGQGIGQIRKNEAASTCSSIPNVSGRQKYPDNKDGLWQHVKSLLCQGDLDSAYAKALSSGDEIVLIELLDRTGPVLESLSQKNVYNILSTLASYLLEQRFMNCIIPWLQQAKPNDMAFNIGKNIHASCLVSVVVHLCPTYLAFPLDCLNIVTVSGRPRVVDLSAIHGPNLLIPSAKVRREILSAIQEAMNMEFSNPAERRSVTSLAIRFHQEWGKQICLYLISFVTPARVERTAS</sequence>
<dbReference type="SUPFAM" id="SSF48371">
    <property type="entry name" value="ARM repeat"/>
    <property type="match status" value="1"/>
</dbReference>
<accession>A0A7J9BIU6</accession>
<dbReference type="SMART" id="SM01349">
    <property type="entry name" value="TOG"/>
    <property type="match status" value="1"/>
</dbReference>
<dbReference type="InterPro" id="IPR011989">
    <property type="entry name" value="ARM-like"/>
</dbReference>
<dbReference type="InterPro" id="IPR016024">
    <property type="entry name" value="ARM-type_fold"/>
</dbReference>
<evidence type="ECO:0000313" key="3">
    <source>
        <dbReference type="Proteomes" id="UP000593579"/>
    </source>
</evidence>
<keyword evidence="3" id="KW-1185">Reference proteome</keyword>